<proteinExistence type="predicted"/>
<keyword evidence="1" id="KW-1133">Transmembrane helix</keyword>
<dbReference type="RefSeq" id="XP_010278493.1">
    <property type="nucleotide sequence ID" value="XM_010280191.1"/>
</dbReference>
<dbReference type="Proteomes" id="UP000189703">
    <property type="component" value="Unplaced"/>
</dbReference>
<dbReference type="InParanoid" id="A0A1U8BN49"/>
<name>A0A1U8BN49_NELNU</name>
<organism evidence="2 3">
    <name type="scientific">Nelumbo nucifera</name>
    <name type="common">Sacred lotus</name>
    <dbReference type="NCBI Taxonomy" id="4432"/>
    <lineage>
        <taxon>Eukaryota</taxon>
        <taxon>Viridiplantae</taxon>
        <taxon>Streptophyta</taxon>
        <taxon>Embryophyta</taxon>
        <taxon>Tracheophyta</taxon>
        <taxon>Spermatophyta</taxon>
        <taxon>Magnoliopsida</taxon>
        <taxon>Proteales</taxon>
        <taxon>Nelumbonaceae</taxon>
        <taxon>Nelumbo</taxon>
    </lineage>
</organism>
<dbReference type="FunCoup" id="A0A1U8BN49">
    <property type="interactions" value="19"/>
</dbReference>
<evidence type="ECO:0000313" key="3">
    <source>
        <dbReference type="RefSeq" id="XP_010278493.1"/>
    </source>
</evidence>
<dbReference type="KEGG" id="nnu:104612670"/>
<evidence type="ECO:0000256" key="1">
    <source>
        <dbReference type="SAM" id="Phobius"/>
    </source>
</evidence>
<dbReference type="OMA" id="MAIFMID"/>
<evidence type="ECO:0000313" key="2">
    <source>
        <dbReference type="Proteomes" id="UP000189703"/>
    </source>
</evidence>
<dbReference type="AlphaFoldDB" id="A0A1U8BN49"/>
<dbReference type="Pfam" id="PF14223">
    <property type="entry name" value="Retrotran_gag_2"/>
    <property type="match status" value="1"/>
</dbReference>
<keyword evidence="1" id="KW-0812">Transmembrane</keyword>
<dbReference type="PANTHER" id="PTHR35317:SF23">
    <property type="entry name" value="OS04G0629600 PROTEIN"/>
    <property type="match status" value="1"/>
</dbReference>
<feature type="transmembrane region" description="Helical" evidence="1">
    <location>
        <begin position="7"/>
        <end position="25"/>
    </location>
</feature>
<reference evidence="3" key="1">
    <citation type="submission" date="2025-08" db="UniProtKB">
        <authorList>
            <consortium name="RefSeq"/>
        </authorList>
    </citation>
    <scope>IDENTIFICATION</scope>
</reference>
<dbReference type="eggNOG" id="ENOG502RY1G">
    <property type="taxonomic scope" value="Eukaryota"/>
</dbReference>
<sequence>MQCSEHVFLFFSALSTATILSYLYGIETLNGSNFYDWKEQIEIVMAIFMIDFVLLEDEPPKPTDQSTKEEKDKHEDRVRANRICLMVKKWTISKNIRSGIPDETVAKKYMTRVQEQFVGSSKAIGSSLMTQLVNSKYEGAGSVREHILHMADLATQMKSIEMNVDDGFLIQFILNSLPYQLDQPNITYNAQKDKWSPSELISMCVQEEERLKKNKVDSMNIAV</sequence>
<keyword evidence="2" id="KW-1185">Reference proteome</keyword>
<dbReference type="GeneID" id="104612670"/>
<dbReference type="PANTHER" id="PTHR35317">
    <property type="entry name" value="OS04G0629600 PROTEIN"/>
    <property type="match status" value="1"/>
</dbReference>
<gene>
    <name evidence="3" type="primary">LOC104612670</name>
</gene>
<keyword evidence="1" id="KW-0472">Membrane</keyword>
<accession>A0A1U8BN49</accession>
<dbReference type="OrthoDB" id="780386at2759"/>
<protein>
    <submittedName>
        <fullName evidence="3">Uncharacterized protein LOC104612670</fullName>
    </submittedName>
</protein>